<comment type="similarity">
    <text evidence="8">Belongs to the TRAFAC class myosin-kinesin ATPase superfamily. Myosin family.</text>
</comment>
<dbReference type="InterPro" id="IPR000159">
    <property type="entry name" value="RA_dom"/>
</dbReference>
<evidence type="ECO:0000256" key="3">
    <source>
        <dbReference type="ARBA" id="ARBA00022741"/>
    </source>
</evidence>
<comment type="caution">
    <text evidence="8">Lacks conserved residue(s) required for the propagation of feature annotation.</text>
</comment>
<keyword evidence="6 8" id="KW-0518">Myosin</keyword>
<keyword evidence="8" id="KW-0009">Actin-binding</keyword>
<feature type="domain" description="Myosin motor" evidence="10">
    <location>
        <begin position="126"/>
        <end position="310"/>
    </location>
</feature>
<dbReference type="Gene3D" id="3.10.20.90">
    <property type="entry name" value="Phosphatidylinositol 3-kinase Catalytic Subunit, Chain A, domain 1"/>
    <property type="match status" value="1"/>
</dbReference>
<evidence type="ECO:0000313" key="11">
    <source>
        <dbReference type="EMBL" id="SSX27836.1"/>
    </source>
</evidence>
<dbReference type="Pfam" id="PF00788">
    <property type="entry name" value="RA"/>
    <property type="match status" value="1"/>
</dbReference>
<evidence type="ECO:0000256" key="1">
    <source>
        <dbReference type="ARBA" id="ARBA00004496"/>
    </source>
</evidence>
<dbReference type="GO" id="GO:0005737">
    <property type="term" value="C:cytoplasm"/>
    <property type="evidence" value="ECO:0007669"/>
    <property type="project" value="UniProtKB-SubCell"/>
</dbReference>
<dbReference type="InterPro" id="IPR046987">
    <property type="entry name" value="Myo9"/>
</dbReference>
<dbReference type="Pfam" id="PF00063">
    <property type="entry name" value="Myosin_head"/>
    <property type="match status" value="1"/>
</dbReference>
<dbReference type="GO" id="GO:0035556">
    <property type="term" value="P:intracellular signal transduction"/>
    <property type="evidence" value="ECO:0007669"/>
    <property type="project" value="InterPro"/>
</dbReference>
<keyword evidence="4" id="KW-0067">ATP-binding</keyword>
<dbReference type="PANTHER" id="PTHR46184:SF5">
    <property type="entry name" value="UNCONVENTIONAL MYOSIN-IXA-LIKE"/>
    <property type="match status" value="1"/>
</dbReference>
<dbReference type="SMART" id="SM00242">
    <property type="entry name" value="MYSc"/>
    <property type="match status" value="1"/>
</dbReference>
<name>A0A336MC75_CULSO</name>
<dbReference type="GO" id="GO:0016459">
    <property type="term" value="C:myosin complex"/>
    <property type="evidence" value="ECO:0007669"/>
    <property type="project" value="UniProtKB-KW"/>
</dbReference>
<dbReference type="SMART" id="SM00314">
    <property type="entry name" value="RA"/>
    <property type="match status" value="1"/>
</dbReference>
<comment type="subcellular location">
    <subcellularLocation>
        <location evidence="1">Cytoplasm</location>
    </subcellularLocation>
</comment>
<dbReference type="InterPro" id="IPR001609">
    <property type="entry name" value="Myosin_head_motor_dom-like"/>
</dbReference>
<dbReference type="GO" id="GO:0005096">
    <property type="term" value="F:GTPase activator activity"/>
    <property type="evidence" value="ECO:0007669"/>
    <property type="project" value="InterPro"/>
</dbReference>
<reference evidence="11" key="1">
    <citation type="submission" date="2018-07" db="EMBL/GenBank/DDBJ databases">
        <authorList>
            <person name="Quirk P.G."/>
            <person name="Krulwich T.A."/>
        </authorList>
    </citation>
    <scope>NUCLEOTIDE SEQUENCE</scope>
</reference>
<evidence type="ECO:0000259" key="10">
    <source>
        <dbReference type="PROSITE" id="PS51456"/>
    </source>
</evidence>
<dbReference type="SUPFAM" id="SSF54236">
    <property type="entry name" value="Ubiquitin-like"/>
    <property type="match status" value="1"/>
</dbReference>
<dbReference type="SUPFAM" id="SSF52540">
    <property type="entry name" value="P-loop containing nucleoside triphosphate hydrolases"/>
    <property type="match status" value="1"/>
</dbReference>
<evidence type="ECO:0000256" key="6">
    <source>
        <dbReference type="ARBA" id="ARBA00023123"/>
    </source>
</evidence>
<keyword evidence="3" id="KW-0547">Nucleotide-binding</keyword>
<keyword evidence="7" id="KW-0505">Motor protein</keyword>
<organism evidence="11">
    <name type="scientific">Culicoides sonorensis</name>
    <name type="common">Biting midge</name>
    <dbReference type="NCBI Taxonomy" id="179676"/>
    <lineage>
        <taxon>Eukaryota</taxon>
        <taxon>Metazoa</taxon>
        <taxon>Ecdysozoa</taxon>
        <taxon>Arthropoda</taxon>
        <taxon>Hexapoda</taxon>
        <taxon>Insecta</taxon>
        <taxon>Pterygota</taxon>
        <taxon>Neoptera</taxon>
        <taxon>Endopterygota</taxon>
        <taxon>Diptera</taxon>
        <taxon>Nematocera</taxon>
        <taxon>Chironomoidea</taxon>
        <taxon>Ceratopogonidae</taxon>
        <taxon>Ceratopogoninae</taxon>
        <taxon>Culicoides</taxon>
        <taxon>Monoculicoides</taxon>
    </lineage>
</organism>
<gene>
    <name evidence="11" type="primary">CSON014883</name>
</gene>
<sequence>MNASSGNRYVLQIHVGSLSLHYEALSVEASKQTTAEEIINCITERLGLVGGQYELAEVISESKERRLASYENPVLVMRLWPLQYERGKFREIQSDLPWLHMYPYGFGLDSSILRNFIPFVLNANNRDCPDLCQLPDLSENILLENLKRRFEAGHIYTYIGNILIAVNPFKFHPIYNPKYVRLYQNHRIGPTLPPHIFAIADNAYYSMLQEKKNQVNYKENGVVQGAVVQKYLLEKSRITSQGIFERNYHVFYYLLFGATEQDRESLFLLPIDSYNYLNCKNIKMENSDEKYEFFRLKQKKHYLLLLLQKK</sequence>
<dbReference type="PROSITE" id="PS51456">
    <property type="entry name" value="MYOSIN_MOTOR"/>
    <property type="match status" value="1"/>
</dbReference>
<dbReference type="EMBL" id="UFQT01000884">
    <property type="protein sequence ID" value="SSX27836.1"/>
    <property type="molecule type" value="Genomic_DNA"/>
</dbReference>
<dbReference type="InterPro" id="IPR029071">
    <property type="entry name" value="Ubiquitin-like_domsf"/>
</dbReference>
<evidence type="ECO:0000259" key="9">
    <source>
        <dbReference type="PROSITE" id="PS50200"/>
    </source>
</evidence>
<dbReference type="Gene3D" id="3.40.850.10">
    <property type="entry name" value="Kinesin motor domain"/>
    <property type="match status" value="2"/>
</dbReference>
<dbReference type="PROSITE" id="PS50200">
    <property type="entry name" value="RA"/>
    <property type="match status" value="1"/>
</dbReference>
<dbReference type="GO" id="GO:0051015">
    <property type="term" value="F:actin filament binding"/>
    <property type="evidence" value="ECO:0007669"/>
    <property type="project" value="TreeGrafter"/>
</dbReference>
<dbReference type="GO" id="GO:0005524">
    <property type="term" value="F:ATP binding"/>
    <property type="evidence" value="ECO:0007669"/>
    <property type="project" value="UniProtKB-KW"/>
</dbReference>
<evidence type="ECO:0000256" key="8">
    <source>
        <dbReference type="PROSITE-ProRule" id="PRU00782"/>
    </source>
</evidence>
<evidence type="ECO:0000256" key="2">
    <source>
        <dbReference type="ARBA" id="ARBA00022490"/>
    </source>
</evidence>
<feature type="domain" description="Ras-associating" evidence="9">
    <location>
        <begin position="26"/>
        <end position="94"/>
    </location>
</feature>
<evidence type="ECO:0000256" key="7">
    <source>
        <dbReference type="ARBA" id="ARBA00023175"/>
    </source>
</evidence>
<proteinExistence type="inferred from homology"/>
<dbReference type="GO" id="GO:0000146">
    <property type="term" value="F:microfilament motor activity"/>
    <property type="evidence" value="ECO:0007669"/>
    <property type="project" value="InterPro"/>
</dbReference>
<protein>
    <submittedName>
        <fullName evidence="11">CSON014883 protein</fullName>
    </submittedName>
</protein>
<dbReference type="VEuPathDB" id="VectorBase:CSON014883"/>
<dbReference type="OMA" id="NHRIGPT"/>
<keyword evidence="2" id="KW-0963">Cytoplasm</keyword>
<dbReference type="InterPro" id="IPR027417">
    <property type="entry name" value="P-loop_NTPase"/>
</dbReference>
<dbReference type="GO" id="GO:0005884">
    <property type="term" value="C:actin filament"/>
    <property type="evidence" value="ECO:0007669"/>
    <property type="project" value="TreeGrafter"/>
</dbReference>
<dbReference type="PANTHER" id="PTHR46184">
    <property type="entry name" value="UNCONVENTIONAL MYOSIN-IXB-LIKE PROTEIN"/>
    <property type="match status" value="1"/>
</dbReference>
<evidence type="ECO:0000256" key="5">
    <source>
        <dbReference type="ARBA" id="ARBA00023054"/>
    </source>
</evidence>
<dbReference type="AlphaFoldDB" id="A0A336MC75"/>
<accession>A0A336MC75</accession>
<keyword evidence="5" id="KW-0175">Coiled coil</keyword>
<dbReference type="InterPro" id="IPR036961">
    <property type="entry name" value="Kinesin_motor_dom_sf"/>
</dbReference>
<evidence type="ECO:0000256" key="4">
    <source>
        <dbReference type="ARBA" id="ARBA00022840"/>
    </source>
</evidence>